<dbReference type="GO" id="GO:0016616">
    <property type="term" value="F:oxidoreductase activity, acting on the CH-OH group of donors, NAD or NADP as acceptor"/>
    <property type="evidence" value="ECO:0007669"/>
    <property type="project" value="UniProtKB-ARBA"/>
</dbReference>
<evidence type="ECO:0000256" key="3">
    <source>
        <dbReference type="RuleBase" id="RU000363"/>
    </source>
</evidence>
<dbReference type="PANTHER" id="PTHR43115">
    <property type="entry name" value="DEHYDROGENASE/REDUCTASE SDR FAMILY MEMBER 11"/>
    <property type="match status" value="1"/>
</dbReference>
<evidence type="ECO:0000313" key="4">
    <source>
        <dbReference type="Proteomes" id="UP000829999"/>
    </source>
</evidence>
<dbReference type="PRINTS" id="PR00081">
    <property type="entry name" value="GDHRDH"/>
</dbReference>
<dbReference type="PRINTS" id="PR00080">
    <property type="entry name" value="SDRFAMILY"/>
</dbReference>
<dbReference type="PANTHER" id="PTHR43115:SF4">
    <property type="entry name" value="DEHYDROGENASE_REDUCTASE SDR FAMILY MEMBER 11"/>
    <property type="match status" value="1"/>
</dbReference>
<keyword evidence="4" id="KW-1185">Reference proteome</keyword>
<dbReference type="Pfam" id="PF00106">
    <property type="entry name" value="adh_short"/>
    <property type="match status" value="1"/>
</dbReference>
<evidence type="ECO:0000256" key="1">
    <source>
        <dbReference type="ARBA" id="ARBA00006484"/>
    </source>
</evidence>
<dbReference type="SUPFAM" id="SSF51735">
    <property type="entry name" value="NAD(P)-binding Rossmann-fold domains"/>
    <property type="match status" value="1"/>
</dbReference>
<dbReference type="OrthoDB" id="1933717at2759"/>
<dbReference type="InterPro" id="IPR036291">
    <property type="entry name" value="NAD(P)-bd_dom_sf"/>
</dbReference>
<evidence type="ECO:0000256" key="2">
    <source>
        <dbReference type="ARBA" id="ARBA00023002"/>
    </source>
</evidence>
<protein>
    <submittedName>
        <fullName evidence="5">Farnesol dehydrogenase-like</fullName>
    </submittedName>
</protein>
<dbReference type="Proteomes" id="UP000829999">
    <property type="component" value="Chromosome 11"/>
</dbReference>
<name>A0A9R0EYH7_SPOFR</name>
<dbReference type="Gene3D" id="3.40.50.720">
    <property type="entry name" value="NAD(P)-binding Rossmann-like Domain"/>
    <property type="match status" value="1"/>
</dbReference>
<reference evidence="5" key="1">
    <citation type="submission" date="2025-08" db="UniProtKB">
        <authorList>
            <consortium name="RefSeq"/>
        </authorList>
    </citation>
    <scope>IDENTIFICATION</scope>
    <source>
        <tissue evidence="5">Whole larval tissue</tissue>
    </source>
</reference>
<sequence>MDRWIGKTAVVTGASSGIGSGIAVGFANAGINVIGLARRTEAIEALKSQVTGTGCITGRRCDVSSAEEVAATFKWIGENFGCVHILVNNAGIFVTGGITDAGNDMISEKDIIAILDTNLKGPILCARHAIASMICNKFDGHVININSIAGHYVPMSSKFNVYTSSKYGITGFTAGLLNELADHKNKIKVTSVSPGLVNTSLNVVAENASDAMPALRPKDIADACLYILSTPPTVNINELTITPVTERRL</sequence>
<evidence type="ECO:0000313" key="5">
    <source>
        <dbReference type="RefSeq" id="XP_050552725.1"/>
    </source>
</evidence>
<accession>A0A9R0EYH7</accession>
<gene>
    <name evidence="5" type="primary">LOC118274846</name>
</gene>
<organism evidence="4 5">
    <name type="scientific">Spodoptera frugiperda</name>
    <name type="common">Fall armyworm</name>
    <dbReference type="NCBI Taxonomy" id="7108"/>
    <lineage>
        <taxon>Eukaryota</taxon>
        <taxon>Metazoa</taxon>
        <taxon>Ecdysozoa</taxon>
        <taxon>Arthropoda</taxon>
        <taxon>Hexapoda</taxon>
        <taxon>Insecta</taxon>
        <taxon>Pterygota</taxon>
        <taxon>Neoptera</taxon>
        <taxon>Endopterygota</taxon>
        <taxon>Lepidoptera</taxon>
        <taxon>Glossata</taxon>
        <taxon>Ditrysia</taxon>
        <taxon>Noctuoidea</taxon>
        <taxon>Noctuidae</taxon>
        <taxon>Amphipyrinae</taxon>
        <taxon>Spodoptera</taxon>
    </lineage>
</organism>
<dbReference type="AlphaFoldDB" id="A0A9R0EYH7"/>
<keyword evidence="2" id="KW-0560">Oxidoreductase</keyword>
<comment type="similarity">
    <text evidence="1 3">Belongs to the short-chain dehydrogenases/reductases (SDR) family.</text>
</comment>
<dbReference type="RefSeq" id="XP_050552725.1">
    <property type="nucleotide sequence ID" value="XM_050696768.1"/>
</dbReference>
<dbReference type="FunFam" id="3.40.50.720:FF:000047">
    <property type="entry name" value="NADP-dependent L-serine/L-allo-threonine dehydrogenase"/>
    <property type="match status" value="1"/>
</dbReference>
<dbReference type="InterPro" id="IPR002347">
    <property type="entry name" value="SDR_fam"/>
</dbReference>
<dbReference type="GeneID" id="118274846"/>
<proteinExistence type="inferred from homology"/>